<name>A0ABV1CXS9_9FIRM</name>
<dbReference type="InterPro" id="IPR027417">
    <property type="entry name" value="P-loop_NTPase"/>
</dbReference>
<dbReference type="Proteomes" id="UP001433088">
    <property type="component" value="Unassembled WGS sequence"/>
</dbReference>
<evidence type="ECO:0000259" key="1">
    <source>
        <dbReference type="Pfam" id="PF13175"/>
    </source>
</evidence>
<gene>
    <name evidence="2" type="ORF">WMO23_09450</name>
</gene>
<sequence length="87" mass="9857">MIKTLRIQNFRCFQDLSVKDLSPITLFGGRNNSGKSAILEAVFLNFGYRNPNIFFALAAGRNGNGNLQATPERIWDPLFFDFNQTNL</sequence>
<keyword evidence="3" id="KW-1185">Reference proteome</keyword>
<dbReference type="Gene3D" id="3.40.50.300">
    <property type="entry name" value="P-loop containing nucleotide triphosphate hydrolases"/>
    <property type="match status" value="1"/>
</dbReference>
<protein>
    <submittedName>
        <fullName evidence="2">AAA family ATPase</fullName>
    </submittedName>
</protein>
<dbReference type="EMBL" id="JBBMEU010000065">
    <property type="protein sequence ID" value="MEQ2422948.1"/>
    <property type="molecule type" value="Genomic_DNA"/>
</dbReference>
<dbReference type="RefSeq" id="WP_292298774.1">
    <property type="nucleotide sequence ID" value="NZ_JBBMEU010000065.1"/>
</dbReference>
<evidence type="ECO:0000313" key="2">
    <source>
        <dbReference type="EMBL" id="MEQ2422948.1"/>
    </source>
</evidence>
<dbReference type="Pfam" id="PF13175">
    <property type="entry name" value="AAA_15"/>
    <property type="match status" value="1"/>
</dbReference>
<proteinExistence type="predicted"/>
<feature type="domain" description="Endonuclease GajA/Old nuclease/RecF-like AAA" evidence="1">
    <location>
        <begin position="1"/>
        <end position="45"/>
    </location>
</feature>
<dbReference type="SUPFAM" id="SSF52540">
    <property type="entry name" value="P-loop containing nucleoside triphosphate hydrolases"/>
    <property type="match status" value="1"/>
</dbReference>
<accession>A0ABV1CXS9</accession>
<organism evidence="2 3">
    <name type="scientific">Megasphaera intestinihominis</name>
    <dbReference type="NCBI Taxonomy" id="3133159"/>
    <lineage>
        <taxon>Bacteria</taxon>
        <taxon>Bacillati</taxon>
        <taxon>Bacillota</taxon>
        <taxon>Negativicutes</taxon>
        <taxon>Veillonellales</taxon>
        <taxon>Veillonellaceae</taxon>
        <taxon>Megasphaera</taxon>
    </lineage>
</organism>
<comment type="caution">
    <text evidence="2">The sequence shown here is derived from an EMBL/GenBank/DDBJ whole genome shotgun (WGS) entry which is preliminary data.</text>
</comment>
<dbReference type="InterPro" id="IPR041685">
    <property type="entry name" value="AAA_GajA/Old/RecF-like"/>
</dbReference>
<reference evidence="2 3" key="1">
    <citation type="submission" date="2024-03" db="EMBL/GenBank/DDBJ databases">
        <title>Human intestinal bacterial collection.</title>
        <authorList>
            <person name="Pauvert C."/>
            <person name="Hitch T.C.A."/>
            <person name="Clavel T."/>
        </authorList>
    </citation>
    <scope>NUCLEOTIDE SEQUENCE [LARGE SCALE GENOMIC DNA]</scope>
    <source>
        <strain evidence="2 3">CLA-AA-H81</strain>
    </source>
</reference>
<evidence type="ECO:0000313" key="3">
    <source>
        <dbReference type="Proteomes" id="UP001433088"/>
    </source>
</evidence>